<feature type="chain" id="PRO_5010741742" evidence="1">
    <location>
        <begin position="23"/>
        <end position="260"/>
    </location>
</feature>
<evidence type="ECO:0000313" key="3">
    <source>
        <dbReference type="Proteomes" id="UP000192610"/>
    </source>
</evidence>
<keyword evidence="3" id="KW-1185">Reference proteome</keyword>
<keyword evidence="1" id="KW-0732">Signal</keyword>
<accession>A0A1V9E177</accession>
<reference evidence="3" key="1">
    <citation type="submission" date="2016-04" db="EMBL/GenBank/DDBJ databases">
        <authorList>
            <person name="Chen L."/>
            <person name="Zhuang W."/>
            <person name="Wang G."/>
        </authorList>
    </citation>
    <scope>NUCLEOTIDE SEQUENCE [LARGE SCALE GENOMIC DNA]</scope>
    <source>
        <strain evidence="3">17621</strain>
    </source>
</reference>
<dbReference type="STRING" id="354355.SAMN05660816_02055"/>
<comment type="caution">
    <text evidence="2">The sequence shown here is derived from an EMBL/GenBank/DDBJ whole genome shotgun (WGS) entry which is preliminary data.</text>
</comment>
<gene>
    <name evidence="2" type="ORF">A4H97_16540</name>
</gene>
<proteinExistence type="predicted"/>
<protein>
    <submittedName>
        <fullName evidence="2">Uncharacterized protein</fullName>
    </submittedName>
</protein>
<dbReference type="RefSeq" id="WP_081204333.1">
    <property type="nucleotide sequence ID" value="NZ_FOCZ01000003.1"/>
</dbReference>
<evidence type="ECO:0000256" key="1">
    <source>
        <dbReference type="SAM" id="SignalP"/>
    </source>
</evidence>
<feature type="signal peptide" evidence="1">
    <location>
        <begin position="1"/>
        <end position="22"/>
    </location>
</feature>
<dbReference type="Proteomes" id="UP000192610">
    <property type="component" value="Unassembled WGS sequence"/>
</dbReference>
<dbReference type="AlphaFoldDB" id="A0A1V9E177"/>
<evidence type="ECO:0000313" key="2">
    <source>
        <dbReference type="EMBL" id="OQP39829.1"/>
    </source>
</evidence>
<sequence>MKGIFTLLFFVLLLHHLTHAQAGTCPANINFEAGSLQNLNCYVGTTSVQNNDNIITVNPSAPVTGRHMLYAKAAATVVDPYGLFPVNPPDGSGYAVRLGNNINGSEAERMTYEFTVPANANDATFTYRYAVVFQDPGHNPNEQPRFIARILDVQTNSYLPCASNEYIATASLPGFQTSRVDAAVKFKPWSSVFINLGAYGGKRLKVEFTTADCTKGAHWGYAYVDVGECNVTACCAIRRWLVFSRVIFDLRVPIAINGRV</sequence>
<organism evidence="2 3">
    <name type="scientific">Niastella yeongjuensis</name>
    <dbReference type="NCBI Taxonomy" id="354355"/>
    <lineage>
        <taxon>Bacteria</taxon>
        <taxon>Pseudomonadati</taxon>
        <taxon>Bacteroidota</taxon>
        <taxon>Chitinophagia</taxon>
        <taxon>Chitinophagales</taxon>
        <taxon>Chitinophagaceae</taxon>
        <taxon>Niastella</taxon>
    </lineage>
</organism>
<name>A0A1V9E177_9BACT</name>
<dbReference type="EMBL" id="LVXG01000078">
    <property type="protein sequence ID" value="OQP39829.1"/>
    <property type="molecule type" value="Genomic_DNA"/>
</dbReference>
<dbReference type="OrthoDB" id="1490014at2"/>